<keyword evidence="7" id="KW-1185">Reference proteome</keyword>
<comment type="similarity">
    <text evidence="1">Belongs to the glycosyl hydrolase 39 family.</text>
</comment>
<evidence type="ECO:0000256" key="2">
    <source>
        <dbReference type="ARBA" id="ARBA00022801"/>
    </source>
</evidence>
<dbReference type="AlphaFoldDB" id="A0A1H1X3Z4"/>
<evidence type="ECO:0000256" key="4">
    <source>
        <dbReference type="PIRSR" id="PIRSR600514-1"/>
    </source>
</evidence>
<dbReference type="InterPro" id="IPR000514">
    <property type="entry name" value="Glyco_hydro_39"/>
</dbReference>
<accession>A0A1H1X3Z4</accession>
<dbReference type="PANTHER" id="PTHR12631:SF10">
    <property type="entry name" value="BETA-XYLOSIDASE-LIKE PROTEIN-RELATED"/>
    <property type="match status" value="1"/>
</dbReference>
<name>A0A1H1X3Z4_MUCMA</name>
<reference evidence="6 7" key="1">
    <citation type="submission" date="2016-10" db="EMBL/GenBank/DDBJ databases">
        <authorList>
            <person name="de Groot N.N."/>
        </authorList>
    </citation>
    <scope>NUCLEOTIDE SEQUENCE [LARGE SCALE GENOMIC DNA]</scope>
    <source>
        <strain evidence="6 7">MP1X4</strain>
    </source>
</reference>
<evidence type="ECO:0000256" key="1">
    <source>
        <dbReference type="ARBA" id="ARBA00008875"/>
    </source>
</evidence>
<dbReference type="GO" id="GO:0005975">
    <property type="term" value="P:carbohydrate metabolic process"/>
    <property type="evidence" value="ECO:0007669"/>
    <property type="project" value="InterPro"/>
</dbReference>
<dbReference type="PRINTS" id="PR00745">
    <property type="entry name" value="GLHYDRLASE39"/>
</dbReference>
<dbReference type="EMBL" id="LT629740">
    <property type="protein sequence ID" value="SDT04047.1"/>
    <property type="molecule type" value="Genomic_DNA"/>
</dbReference>
<dbReference type="Proteomes" id="UP000199679">
    <property type="component" value="Chromosome I"/>
</dbReference>
<dbReference type="Gene3D" id="3.20.20.80">
    <property type="entry name" value="Glycosidases"/>
    <property type="match status" value="1"/>
</dbReference>
<dbReference type="InterPro" id="IPR017853">
    <property type="entry name" value="GH"/>
</dbReference>
<keyword evidence="2" id="KW-0378">Hydrolase</keyword>
<dbReference type="SUPFAM" id="SSF51445">
    <property type="entry name" value="(Trans)glycosidases"/>
    <property type="match status" value="1"/>
</dbReference>
<sequence length="552" mass="62386">MPIQAAERCIVLTGSWQHGAHIYKMKRKYLLLVLGSLLLSNVFAQNKDQKGIAGTERIIQVDFNKEKGPLNTSFKACVGAGRANEGLRADWQQQLAIVRKECGFKYIRMHGLLTDDMAVYSEDRTGNPQYNYQYVDALYDYIISIGMKPFVELGFMPGALASGSKTIFWWRGNVTPPKDYKKWADLISNLTQHFTERYGAQEVKTWYFEVWNEPNLKDGFWTGSQADYFKLYQYSAEAIKSVNQAYRVGGPATAGAAWVPEMIAFCKNNSVPIDFISTHAYGVKQGFLDEHGSSGTVLDKNEWSVSGDVLNSRKQIQKSAIPGLELHYTEWSSSYTPADPLHDSYHEAAYILKKLKQVGSAANSMSYWTFTDIFEESGPRFTPFHGGFGLMNIEGIKKPAFFAYSFLNKLGETELANRDSSSWACKNHKGDVQVLLWDYTYTLPDSVNNQAYYIKDLPAKTKGKVKVNLSHIPAGKYTMEIYKIGYRVNDAYTSYVDMGRPAQLSLQQVQKLKEQNGSPVATWQIEIKPGAAFSRELDIRENDVVLINLIKH</sequence>
<evidence type="ECO:0000313" key="6">
    <source>
        <dbReference type="EMBL" id="SDT04047.1"/>
    </source>
</evidence>
<evidence type="ECO:0000313" key="7">
    <source>
        <dbReference type="Proteomes" id="UP000199679"/>
    </source>
</evidence>
<dbReference type="InterPro" id="IPR049166">
    <property type="entry name" value="GH39_cat"/>
</dbReference>
<feature type="domain" description="Glycosyl hydrolases family 39 N-terminal catalytic" evidence="5">
    <location>
        <begin position="59"/>
        <end position="516"/>
    </location>
</feature>
<gene>
    <name evidence="6" type="ORF">SAMN05216490_2356</name>
</gene>
<evidence type="ECO:0000259" key="5">
    <source>
        <dbReference type="Pfam" id="PF01229"/>
    </source>
</evidence>
<dbReference type="GO" id="GO:0004553">
    <property type="term" value="F:hydrolase activity, hydrolyzing O-glycosyl compounds"/>
    <property type="evidence" value="ECO:0007669"/>
    <property type="project" value="InterPro"/>
</dbReference>
<feature type="active site" description="Proton donor" evidence="4">
    <location>
        <position position="213"/>
    </location>
</feature>
<dbReference type="SUPFAM" id="SSF51011">
    <property type="entry name" value="Glycosyl hydrolase domain"/>
    <property type="match status" value="1"/>
</dbReference>
<proteinExistence type="inferred from homology"/>
<dbReference type="PANTHER" id="PTHR12631">
    <property type="entry name" value="ALPHA-L-IDURONIDASE"/>
    <property type="match status" value="1"/>
</dbReference>
<dbReference type="InterPro" id="IPR049165">
    <property type="entry name" value="GH39_as"/>
</dbReference>
<dbReference type="STRING" id="652787.SAMN05216490_2356"/>
<dbReference type="InterPro" id="IPR051923">
    <property type="entry name" value="Glycosyl_Hydrolase_39"/>
</dbReference>
<protein>
    <submittedName>
        <fullName evidence="6">Xylan 1,4-beta-xylosidase</fullName>
    </submittedName>
</protein>
<evidence type="ECO:0000256" key="3">
    <source>
        <dbReference type="ARBA" id="ARBA00023295"/>
    </source>
</evidence>
<dbReference type="Pfam" id="PF01229">
    <property type="entry name" value="Glyco_hydro_39"/>
    <property type="match status" value="1"/>
</dbReference>
<dbReference type="PROSITE" id="PS01027">
    <property type="entry name" value="GLYCOSYL_HYDROL_F39"/>
    <property type="match status" value="1"/>
</dbReference>
<dbReference type="Gene3D" id="2.60.40.1500">
    <property type="entry name" value="Glycosyl hydrolase domain, family 39"/>
    <property type="match status" value="1"/>
</dbReference>
<keyword evidence="3" id="KW-0326">Glycosidase</keyword>
<organism evidence="6 7">
    <name type="scientific">Mucilaginibacter mallensis</name>
    <dbReference type="NCBI Taxonomy" id="652787"/>
    <lineage>
        <taxon>Bacteria</taxon>
        <taxon>Pseudomonadati</taxon>
        <taxon>Bacteroidota</taxon>
        <taxon>Sphingobacteriia</taxon>
        <taxon>Sphingobacteriales</taxon>
        <taxon>Sphingobacteriaceae</taxon>
        <taxon>Mucilaginibacter</taxon>
    </lineage>
</organism>